<sequence>MVLVKRICSPSRRKATIAVSATLSSPTLSTHTSPDGQEPEPFQLRISLHIAASTRPAQAITIRTDGTVFAPSHPAGALDTLTRGTASLASTSDPARRISLGRFLAHRVRQPDEPPDLKQRPATHLLTIPAAGAVDVVHALPLDRVFRHEDQLTAEDVVGETWRLRLNDGFVGTTWWWWGALEGELSEKRLSPRHEGMRSEITPKRDVGDEWVLGSDPAELVFEDRTADSSFRFV</sequence>
<organism evidence="1 2">
    <name type="scientific">Botryosphaeria dothidea</name>
    <dbReference type="NCBI Taxonomy" id="55169"/>
    <lineage>
        <taxon>Eukaryota</taxon>
        <taxon>Fungi</taxon>
        <taxon>Dikarya</taxon>
        <taxon>Ascomycota</taxon>
        <taxon>Pezizomycotina</taxon>
        <taxon>Dothideomycetes</taxon>
        <taxon>Dothideomycetes incertae sedis</taxon>
        <taxon>Botryosphaeriales</taxon>
        <taxon>Botryosphaeriaceae</taxon>
        <taxon>Botryosphaeria</taxon>
    </lineage>
</organism>
<dbReference type="Proteomes" id="UP000572817">
    <property type="component" value="Unassembled WGS sequence"/>
</dbReference>
<dbReference type="EMBL" id="WWBZ02000016">
    <property type="protein sequence ID" value="KAF4309941.1"/>
    <property type="molecule type" value="Genomic_DNA"/>
</dbReference>
<proteinExistence type="predicted"/>
<dbReference type="AlphaFoldDB" id="A0A8H4N8P7"/>
<reference evidence="1" key="1">
    <citation type="submission" date="2020-04" db="EMBL/GenBank/DDBJ databases">
        <title>Genome Assembly and Annotation of Botryosphaeria dothidea sdau 11-99, a Latent Pathogen of Apple Fruit Ring Rot in China.</title>
        <authorList>
            <person name="Yu C."/>
            <person name="Diao Y."/>
            <person name="Lu Q."/>
            <person name="Zhao J."/>
            <person name="Cui S."/>
            <person name="Peng C."/>
            <person name="He B."/>
            <person name="Liu H."/>
        </authorList>
    </citation>
    <scope>NUCLEOTIDE SEQUENCE [LARGE SCALE GENOMIC DNA]</scope>
    <source>
        <strain evidence="1">Sdau11-99</strain>
    </source>
</reference>
<gene>
    <name evidence="1" type="ORF">GTA08_BOTSDO03349</name>
</gene>
<name>A0A8H4N8P7_9PEZI</name>
<keyword evidence="2" id="KW-1185">Reference proteome</keyword>
<evidence type="ECO:0000313" key="2">
    <source>
        <dbReference type="Proteomes" id="UP000572817"/>
    </source>
</evidence>
<accession>A0A8H4N8P7</accession>
<dbReference type="OrthoDB" id="2968825at2759"/>
<comment type="caution">
    <text evidence="1">The sequence shown here is derived from an EMBL/GenBank/DDBJ whole genome shotgun (WGS) entry which is preliminary data.</text>
</comment>
<protein>
    <submittedName>
        <fullName evidence="1">Uncharacterized protein</fullName>
    </submittedName>
</protein>
<evidence type="ECO:0000313" key="1">
    <source>
        <dbReference type="EMBL" id="KAF4309941.1"/>
    </source>
</evidence>